<evidence type="ECO:0000313" key="1">
    <source>
        <dbReference type="EMBL" id="NIE49600.1"/>
    </source>
</evidence>
<proteinExistence type="predicted"/>
<protein>
    <submittedName>
        <fullName evidence="1">Uncharacterized protein</fullName>
    </submittedName>
</protein>
<reference evidence="1" key="1">
    <citation type="submission" date="2020-03" db="EMBL/GenBank/DDBJ databases">
        <title>A transcriptome and proteome of the tick Rhipicephalus microplus shaped by the genetic composition of its hosts and developmental stage.</title>
        <authorList>
            <person name="Garcia G.R."/>
            <person name="Ribeiro J.M.C."/>
            <person name="Maruyama S.R."/>
            <person name="Gardinasse L.G."/>
            <person name="Nelson K."/>
            <person name="Ferreira B.R."/>
            <person name="Andrade T.G."/>
            <person name="Santos I.K.F.M."/>
        </authorList>
    </citation>
    <scope>NUCLEOTIDE SEQUENCE</scope>
    <source>
        <strain evidence="1">NSGR</strain>
        <tissue evidence="1">Salivary glands</tissue>
    </source>
</reference>
<dbReference type="AlphaFoldDB" id="A0A6G5AHF4"/>
<accession>A0A6G5AHF4</accession>
<organism evidence="1">
    <name type="scientific">Rhipicephalus microplus</name>
    <name type="common">Cattle tick</name>
    <name type="synonym">Boophilus microplus</name>
    <dbReference type="NCBI Taxonomy" id="6941"/>
    <lineage>
        <taxon>Eukaryota</taxon>
        <taxon>Metazoa</taxon>
        <taxon>Ecdysozoa</taxon>
        <taxon>Arthropoda</taxon>
        <taxon>Chelicerata</taxon>
        <taxon>Arachnida</taxon>
        <taxon>Acari</taxon>
        <taxon>Parasitiformes</taxon>
        <taxon>Ixodida</taxon>
        <taxon>Ixodoidea</taxon>
        <taxon>Ixodidae</taxon>
        <taxon>Rhipicephalinae</taxon>
        <taxon>Rhipicephalus</taxon>
        <taxon>Boophilus</taxon>
    </lineage>
</organism>
<name>A0A6G5AHF4_RHIMP</name>
<dbReference type="EMBL" id="GIKN01007327">
    <property type="protein sequence ID" value="NIE49600.1"/>
    <property type="molecule type" value="Transcribed_RNA"/>
</dbReference>
<sequence length="101" mass="11505">MMTTSTNMSASCNLCISSMFCRNLLSLLKDEQAMHFCSVTFGLVYLLCHVKFLMTEGRVNLIKSDLEFLVVCDDRAFLNNIQLPHTFLCVLIKLNDLAFED</sequence>